<name>A0ABY5M861_9ACTN</name>
<accession>A0ABY5M861</accession>
<comment type="cofactor">
    <cofactor evidence="1">
        <name>heme</name>
        <dbReference type="ChEBI" id="CHEBI:30413"/>
    </cofactor>
</comment>
<dbReference type="Pfam" id="PF00067">
    <property type="entry name" value="p450"/>
    <property type="match status" value="1"/>
</dbReference>
<reference evidence="9 10" key="1">
    <citation type="submission" date="2022-08" db="EMBL/GenBank/DDBJ databases">
        <title>novel species in genus Aeromicrobium.</title>
        <authorList>
            <person name="Ye L."/>
        </authorList>
    </citation>
    <scope>NUCLEOTIDE SEQUENCE [LARGE SCALE GENOMIC DNA]</scope>
    <source>
        <strain evidence="10">zg-Y1379</strain>
    </source>
</reference>
<proteinExistence type="inferred from homology"/>
<evidence type="ECO:0000256" key="1">
    <source>
        <dbReference type="ARBA" id="ARBA00001971"/>
    </source>
</evidence>
<dbReference type="PRINTS" id="PR00465">
    <property type="entry name" value="EP450IV"/>
</dbReference>
<evidence type="ECO:0000313" key="10">
    <source>
        <dbReference type="Proteomes" id="UP001316184"/>
    </source>
</evidence>
<evidence type="ECO:0000313" key="9">
    <source>
        <dbReference type="EMBL" id="UUP13652.1"/>
    </source>
</evidence>
<evidence type="ECO:0000256" key="2">
    <source>
        <dbReference type="ARBA" id="ARBA00010617"/>
    </source>
</evidence>
<evidence type="ECO:0000256" key="5">
    <source>
        <dbReference type="ARBA" id="ARBA00023002"/>
    </source>
</evidence>
<dbReference type="InterPro" id="IPR036396">
    <property type="entry name" value="Cyt_P450_sf"/>
</dbReference>
<sequence>MSQTTEAPPRRRGVPYIGSTLQYVRDPLTMMRTQYEGWGPVSDIDFIGKRWTVLLGPDACEAALRNADKAFASGDGWGYLVGPFFDRGLMLLDFDEHHRHRRIMQSAFTRDRLEGYTAALQPAVATGIAQWQPDPEFLAYPALKELTLDLAATVFMGGADLATADELDRVNQAFIDCVQSATALVRANIPGTRWGRAIRGRRLLEEFFGRHLAVKREMPGDDLFSVLCQLETEDGERFSDEDIVNHMIFLLMAAHDTSTITVSTVMQQLGQHPEWQQRCREEALALPENPTLADLDQLVAIDMVMKESLRIVPPVPVLARKTVKETEVLGHRIPADRLVAVMVHMSHHMPELWDDPERFDPERFADDRRDDKVHRYAWEPFGGGVHKCIGLFFAGAEVKTILVHLLRQFEWTVDPGYRVPMSYASLPYPKDGQPVRLVRR</sequence>
<dbReference type="Gene3D" id="1.10.630.10">
    <property type="entry name" value="Cytochrome P450"/>
    <property type="match status" value="1"/>
</dbReference>
<dbReference type="InterPro" id="IPR001128">
    <property type="entry name" value="Cyt_P450"/>
</dbReference>
<evidence type="ECO:0000256" key="3">
    <source>
        <dbReference type="ARBA" id="ARBA00022617"/>
    </source>
</evidence>
<evidence type="ECO:0000256" key="7">
    <source>
        <dbReference type="ARBA" id="ARBA00023033"/>
    </source>
</evidence>
<dbReference type="PANTHER" id="PTHR24286:SF24">
    <property type="entry name" value="LANOSTEROL 14-ALPHA DEMETHYLASE"/>
    <property type="match status" value="1"/>
</dbReference>
<evidence type="ECO:0000256" key="8">
    <source>
        <dbReference type="RuleBase" id="RU000461"/>
    </source>
</evidence>
<organism evidence="9 10">
    <name type="scientific">Aeromicrobium wangtongii</name>
    <dbReference type="NCBI Taxonomy" id="2969247"/>
    <lineage>
        <taxon>Bacteria</taxon>
        <taxon>Bacillati</taxon>
        <taxon>Actinomycetota</taxon>
        <taxon>Actinomycetes</taxon>
        <taxon>Propionibacteriales</taxon>
        <taxon>Nocardioidaceae</taxon>
        <taxon>Aeromicrobium</taxon>
    </lineage>
</organism>
<keyword evidence="6 8" id="KW-0408">Iron</keyword>
<keyword evidence="4 8" id="KW-0479">Metal-binding</keyword>
<dbReference type="CDD" id="cd11045">
    <property type="entry name" value="CYP136-like"/>
    <property type="match status" value="1"/>
</dbReference>
<dbReference type="EMBL" id="CP102173">
    <property type="protein sequence ID" value="UUP13652.1"/>
    <property type="molecule type" value="Genomic_DNA"/>
</dbReference>
<evidence type="ECO:0000256" key="4">
    <source>
        <dbReference type="ARBA" id="ARBA00022723"/>
    </source>
</evidence>
<dbReference type="SUPFAM" id="SSF48264">
    <property type="entry name" value="Cytochrome P450"/>
    <property type="match status" value="1"/>
</dbReference>
<comment type="similarity">
    <text evidence="2 8">Belongs to the cytochrome P450 family.</text>
</comment>
<dbReference type="PROSITE" id="PS00086">
    <property type="entry name" value="CYTOCHROME_P450"/>
    <property type="match status" value="1"/>
</dbReference>
<keyword evidence="5 8" id="KW-0560">Oxidoreductase</keyword>
<dbReference type="InterPro" id="IPR002403">
    <property type="entry name" value="Cyt_P450_E_grp-IV"/>
</dbReference>
<keyword evidence="10" id="KW-1185">Reference proteome</keyword>
<evidence type="ECO:0000256" key="6">
    <source>
        <dbReference type="ARBA" id="ARBA00023004"/>
    </source>
</evidence>
<keyword evidence="7 8" id="KW-0503">Monooxygenase</keyword>
<dbReference type="Proteomes" id="UP001316184">
    <property type="component" value="Chromosome"/>
</dbReference>
<gene>
    <name evidence="9" type="ORF">NQV15_17655</name>
</gene>
<dbReference type="InterPro" id="IPR017972">
    <property type="entry name" value="Cyt_P450_CS"/>
</dbReference>
<dbReference type="PANTHER" id="PTHR24286">
    <property type="entry name" value="CYTOCHROME P450 26"/>
    <property type="match status" value="1"/>
</dbReference>
<protein>
    <submittedName>
        <fullName evidence="9">Cytochrome P450</fullName>
    </submittedName>
</protein>
<keyword evidence="3 8" id="KW-0349">Heme</keyword>